<gene>
    <name evidence="1" type="ORF">SAMN05444515_10641</name>
</gene>
<dbReference type="PANTHER" id="PTHR33558:SF1">
    <property type="entry name" value="GLUTAREDOXIN-LIKE PROTEIN C5ORF63 HOMOLOG"/>
    <property type="match status" value="1"/>
</dbReference>
<dbReference type="RefSeq" id="WP_090252657.1">
    <property type="nucleotide sequence ID" value="NZ_FOAA01000006.1"/>
</dbReference>
<dbReference type="InterPro" id="IPR052565">
    <property type="entry name" value="Glutaredoxin-like_YDR286C"/>
</dbReference>
<dbReference type="Proteomes" id="UP000199256">
    <property type="component" value="Unassembled WGS sequence"/>
</dbReference>
<evidence type="ECO:0000313" key="2">
    <source>
        <dbReference type="Proteomes" id="UP000199256"/>
    </source>
</evidence>
<protein>
    <submittedName>
        <fullName evidence="1">Glutaredoxin-like domain</fullName>
    </submittedName>
</protein>
<dbReference type="PANTHER" id="PTHR33558">
    <property type="entry name" value="GLUTAREDOXIN-LIKE PROTEIN C5ORF63 HOMOLOG"/>
    <property type="match status" value="1"/>
</dbReference>
<dbReference type="SUPFAM" id="SSF52833">
    <property type="entry name" value="Thioredoxin-like"/>
    <property type="match status" value="1"/>
</dbReference>
<proteinExistence type="predicted"/>
<sequence length="80" mass="9271">MATQVTVYHREGCHLCDRMFDELRSLQHRLDFHVQPVDIDEDPALRARFNVKVPVLAVEDEILCCHVLDVPGFERALEPD</sequence>
<name>A0A1H7KLM6_9GAMM</name>
<accession>A0A1H7KLM6</accession>
<dbReference type="InterPro" id="IPR036249">
    <property type="entry name" value="Thioredoxin-like_sf"/>
</dbReference>
<reference evidence="2" key="1">
    <citation type="submission" date="2016-10" db="EMBL/GenBank/DDBJ databases">
        <authorList>
            <person name="Varghese N."/>
            <person name="Submissions S."/>
        </authorList>
    </citation>
    <scope>NUCLEOTIDE SEQUENCE [LARGE SCALE GENOMIC DNA]</scope>
    <source>
        <strain evidence="2">DSM 241</strain>
    </source>
</reference>
<dbReference type="OrthoDB" id="8537427at2"/>
<organism evidence="1 2">
    <name type="scientific">Ectothiorhodospira marina</name>
    <dbReference type="NCBI Taxonomy" id="1396821"/>
    <lineage>
        <taxon>Bacteria</taxon>
        <taxon>Pseudomonadati</taxon>
        <taxon>Pseudomonadota</taxon>
        <taxon>Gammaproteobacteria</taxon>
        <taxon>Chromatiales</taxon>
        <taxon>Ectothiorhodospiraceae</taxon>
        <taxon>Ectothiorhodospira</taxon>
    </lineage>
</organism>
<dbReference type="EMBL" id="FOAA01000006">
    <property type="protein sequence ID" value="SEK87444.1"/>
    <property type="molecule type" value="Genomic_DNA"/>
</dbReference>
<dbReference type="AlphaFoldDB" id="A0A1H7KLM6"/>
<dbReference type="STRING" id="1396821.SAMN05444515_10641"/>
<keyword evidence="2" id="KW-1185">Reference proteome</keyword>
<dbReference type="Pfam" id="PF05768">
    <property type="entry name" value="Glrx-like"/>
    <property type="match status" value="1"/>
</dbReference>
<dbReference type="InterPro" id="IPR008554">
    <property type="entry name" value="Glutaredoxin-like"/>
</dbReference>
<evidence type="ECO:0000313" key="1">
    <source>
        <dbReference type="EMBL" id="SEK87444.1"/>
    </source>
</evidence>
<dbReference type="Gene3D" id="3.40.30.10">
    <property type="entry name" value="Glutaredoxin"/>
    <property type="match status" value="1"/>
</dbReference>